<gene>
    <name evidence="2" type="ORF">CY34DRAFT_95509</name>
</gene>
<accession>A0A0D0ANB5</accession>
<evidence type="ECO:0000313" key="3">
    <source>
        <dbReference type="Proteomes" id="UP000054485"/>
    </source>
</evidence>
<dbReference type="InParanoid" id="A0A0D0ANB5"/>
<dbReference type="GO" id="GO:0006357">
    <property type="term" value="P:regulation of transcription by RNA polymerase II"/>
    <property type="evidence" value="ECO:0007669"/>
    <property type="project" value="InterPro"/>
</dbReference>
<dbReference type="GO" id="GO:0032044">
    <property type="term" value="C:DSIF complex"/>
    <property type="evidence" value="ECO:0007669"/>
    <property type="project" value="TreeGrafter"/>
</dbReference>
<dbReference type="GO" id="GO:0032784">
    <property type="term" value="P:regulation of DNA-templated transcription elongation"/>
    <property type="evidence" value="ECO:0007669"/>
    <property type="project" value="InterPro"/>
</dbReference>
<dbReference type="Gene3D" id="2.30.30.30">
    <property type="match status" value="2"/>
</dbReference>
<dbReference type="InterPro" id="IPR008991">
    <property type="entry name" value="Translation_prot_SH3-like_sf"/>
</dbReference>
<proteinExistence type="predicted"/>
<evidence type="ECO:0000259" key="1">
    <source>
        <dbReference type="SMART" id="SM00739"/>
    </source>
</evidence>
<dbReference type="PANTHER" id="PTHR11125:SF7">
    <property type="entry name" value="TRANSCRIPTION ELONGATION FACTOR SPT5"/>
    <property type="match status" value="1"/>
</dbReference>
<feature type="domain" description="KOW" evidence="1">
    <location>
        <begin position="229"/>
        <end position="256"/>
    </location>
</feature>
<dbReference type="InterPro" id="IPR005824">
    <property type="entry name" value="KOW"/>
</dbReference>
<feature type="domain" description="KOW" evidence="1">
    <location>
        <begin position="175"/>
        <end position="202"/>
    </location>
</feature>
<dbReference type="AlphaFoldDB" id="A0A0D0ANB5"/>
<dbReference type="SMART" id="SM00739">
    <property type="entry name" value="KOW"/>
    <property type="match status" value="5"/>
</dbReference>
<dbReference type="GO" id="GO:0003729">
    <property type="term" value="F:mRNA binding"/>
    <property type="evidence" value="ECO:0007669"/>
    <property type="project" value="TreeGrafter"/>
</dbReference>
<dbReference type="GO" id="GO:0006368">
    <property type="term" value="P:transcription elongation by RNA polymerase II"/>
    <property type="evidence" value="ECO:0007669"/>
    <property type="project" value="TreeGrafter"/>
</dbReference>
<name>A0A0D0ANB5_9AGAM</name>
<sequence>QLYVLADSPKTISDSLPFSLYLAVKQYVRISDEEREAVEWSCRKIPNPAWVRIKHEKYKGDIAQVFDSDLPNNFVVVLVPPRDFPYSMPRGSRSLLDRSRLPNGDAVSNISISEEVIGCKYKGERYYMGLLRKNVHRDRLEPVICPHADDVQLHLQSGWNRTFLKITVHAFAMQFLRVGDWARIVKGDLRSEIGQVVSTDHPAGSVTLALTFSGFRKEVDIRLEDIERIFQVGDSVRVVAGSYLGVEGYIIQMVDDIIRLCQDVSKEEVNISVESVQIGDSIDVLIGEHMGKSGIVRWLSKGGNYLWFQHESSNIPVPIKTVQQIPNLQTLQFTQDRGYDVKAGDVVKVARGPEYSTKGVVQSVDFPNTRLTLLAETDHSLVDVPIGFVIKVHDTSLDSFKKDIGQEVYIIGGDYKGYRATLYSLSSMDCTVALHRQQRTKIQLKNVATRLNGAMLEGPDMLLFCEMRRRSYLAPQPRSVTPPPEKVASSSSASIENPTVSQFTWTTWSASSEDLDTAGPLAWLMNKEFCSKFATHHAMLKVSPSFMGGRLHNRFVSMACPNPFLGLNGPAPEGCVAVFCSSNTAGAAIQHYHIPATDLSPAPPQKINQQCIVLDGSHRGSIFNVAKCSLKKNMVDIAITLSAFLNLRFDQICLVEQSRMTV</sequence>
<dbReference type="SUPFAM" id="SSF50104">
    <property type="entry name" value="Translation proteins SH3-like domain"/>
    <property type="match status" value="1"/>
</dbReference>
<dbReference type="OrthoDB" id="2668238at2759"/>
<dbReference type="InterPro" id="IPR039659">
    <property type="entry name" value="SPT5"/>
</dbReference>
<dbReference type="CDD" id="cd06081">
    <property type="entry name" value="KOW_Spt5_1"/>
    <property type="match status" value="1"/>
</dbReference>
<dbReference type="PANTHER" id="PTHR11125">
    <property type="entry name" value="SUPPRESSOR OF TY 5"/>
    <property type="match status" value="1"/>
</dbReference>
<evidence type="ECO:0000313" key="2">
    <source>
        <dbReference type="EMBL" id="KIK35767.1"/>
    </source>
</evidence>
<feature type="domain" description="KOW" evidence="1">
    <location>
        <begin position="401"/>
        <end position="428"/>
    </location>
</feature>
<protein>
    <recommendedName>
        <fullName evidence="1">KOW domain-containing protein</fullName>
    </recommendedName>
</protein>
<feature type="domain" description="KOW" evidence="1">
    <location>
        <begin position="275"/>
        <end position="302"/>
    </location>
</feature>
<dbReference type="InterPro" id="IPR014722">
    <property type="entry name" value="Rib_uL2_dom2"/>
</dbReference>
<reference evidence="3" key="2">
    <citation type="submission" date="2015-01" db="EMBL/GenBank/DDBJ databases">
        <title>Evolutionary Origins and Diversification of the Mycorrhizal Mutualists.</title>
        <authorList>
            <consortium name="DOE Joint Genome Institute"/>
            <consortium name="Mycorrhizal Genomics Consortium"/>
            <person name="Kohler A."/>
            <person name="Kuo A."/>
            <person name="Nagy L.G."/>
            <person name="Floudas D."/>
            <person name="Copeland A."/>
            <person name="Barry K.W."/>
            <person name="Cichocki N."/>
            <person name="Veneault-Fourrey C."/>
            <person name="LaButti K."/>
            <person name="Lindquist E.A."/>
            <person name="Lipzen A."/>
            <person name="Lundell T."/>
            <person name="Morin E."/>
            <person name="Murat C."/>
            <person name="Riley R."/>
            <person name="Ohm R."/>
            <person name="Sun H."/>
            <person name="Tunlid A."/>
            <person name="Henrissat B."/>
            <person name="Grigoriev I.V."/>
            <person name="Hibbett D.S."/>
            <person name="Martin F."/>
        </authorList>
    </citation>
    <scope>NUCLEOTIDE SEQUENCE [LARGE SCALE GENOMIC DNA]</scope>
    <source>
        <strain evidence="3">UH-Slu-Lm8-n1</strain>
    </source>
</reference>
<keyword evidence="3" id="KW-1185">Reference proteome</keyword>
<dbReference type="EMBL" id="KN835590">
    <property type="protein sequence ID" value="KIK35767.1"/>
    <property type="molecule type" value="Genomic_DNA"/>
</dbReference>
<dbReference type="InterPro" id="IPR041973">
    <property type="entry name" value="KOW_Spt5_1"/>
</dbReference>
<feature type="non-terminal residue" evidence="2">
    <location>
        <position position="1"/>
    </location>
</feature>
<feature type="domain" description="KOW" evidence="1">
    <location>
        <begin position="340"/>
        <end position="367"/>
    </location>
</feature>
<dbReference type="Proteomes" id="UP000054485">
    <property type="component" value="Unassembled WGS sequence"/>
</dbReference>
<dbReference type="STRING" id="930992.A0A0D0ANB5"/>
<dbReference type="HOGENOM" id="CLU_025772_0_0_1"/>
<reference evidence="2 3" key="1">
    <citation type="submission" date="2014-04" db="EMBL/GenBank/DDBJ databases">
        <authorList>
            <consortium name="DOE Joint Genome Institute"/>
            <person name="Kuo A."/>
            <person name="Ruytinx J."/>
            <person name="Rineau F."/>
            <person name="Colpaert J."/>
            <person name="Kohler A."/>
            <person name="Nagy L.G."/>
            <person name="Floudas D."/>
            <person name="Copeland A."/>
            <person name="Barry K.W."/>
            <person name="Cichocki N."/>
            <person name="Veneault-Fourrey C."/>
            <person name="LaButti K."/>
            <person name="Lindquist E.A."/>
            <person name="Lipzen A."/>
            <person name="Lundell T."/>
            <person name="Morin E."/>
            <person name="Murat C."/>
            <person name="Sun H."/>
            <person name="Tunlid A."/>
            <person name="Henrissat B."/>
            <person name="Grigoriev I.V."/>
            <person name="Hibbett D.S."/>
            <person name="Martin F."/>
            <person name="Nordberg H.P."/>
            <person name="Cantor M.N."/>
            <person name="Hua S.X."/>
        </authorList>
    </citation>
    <scope>NUCLEOTIDE SEQUENCE [LARGE SCALE GENOMIC DNA]</scope>
    <source>
        <strain evidence="2 3">UH-Slu-Lm8-n1</strain>
    </source>
</reference>
<organism evidence="2 3">
    <name type="scientific">Suillus luteus UH-Slu-Lm8-n1</name>
    <dbReference type="NCBI Taxonomy" id="930992"/>
    <lineage>
        <taxon>Eukaryota</taxon>
        <taxon>Fungi</taxon>
        <taxon>Dikarya</taxon>
        <taxon>Basidiomycota</taxon>
        <taxon>Agaricomycotina</taxon>
        <taxon>Agaricomycetes</taxon>
        <taxon>Agaricomycetidae</taxon>
        <taxon>Boletales</taxon>
        <taxon>Suillineae</taxon>
        <taxon>Suillaceae</taxon>
        <taxon>Suillus</taxon>
    </lineage>
</organism>